<sequence length="132" mass="13845">MKHNSLLNRSVFGTLLLSAFALVFASAPASAQSGPQPVAVIASSSDLLLAAVEHPGVQAQSASVDAADSAGNQGKTRAQVRAELIEAERAGVIPVRNAEYPAEPETIARNKIRFEKAESWWLAHGGQQVSAN</sequence>
<evidence type="ECO:0000256" key="1">
    <source>
        <dbReference type="SAM" id="SignalP"/>
    </source>
</evidence>
<evidence type="ECO:0008006" key="4">
    <source>
        <dbReference type="Google" id="ProtNLM"/>
    </source>
</evidence>
<feature type="signal peptide" evidence="1">
    <location>
        <begin position="1"/>
        <end position="31"/>
    </location>
</feature>
<proteinExistence type="predicted"/>
<dbReference type="EMBL" id="FOQU01000003">
    <property type="protein sequence ID" value="SFI51911.1"/>
    <property type="molecule type" value="Genomic_DNA"/>
</dbReference>
<reference evidence="2 3" key="1">
    <citation type="submission" date="2016-10" db="EMBL/GenBank/DDBJ databases">
        <authorList>
            <person name="de Groot N.N."/>
        </authorList>
    </citation>
    <scope>NUCLEOTIDE SEQUENCE [LARGE SCALE GENOMIC DNA]</scope>
    <source>
        <strain evidence="2 3">LMG 23650</strain>
    </source>
</reference>
<evidence type="ECO:0000313" key="3">
    <source>
        <dbReference type="Proteomes" id="UP000199548"/>
    </source>
</evidence>
<accession>A0A1I3IVF9</accession>
<dbReference type="RefSeq" id="WP_091011358.1">
    <property type="nucleotide sequence ID" value="NZ_CP041745.1"/>
</dbReference>
<gene>
    <name evidence="2" type="ORF">SAMN05192543_103434</name>
</gene>
<dbReference type="InterPro" id="IPR025421">
    <property type="entry name" value="DUF4148"/>
</dbReference>
<protein>
    <recommendedName>
        <fullName evidence="4">DUF4148 domain-containing protein</fullName>
    </recommendedName>
</protein>
<dbReference type="Pfam" id="PF13663">
    <property type="entry name" value="DUF4148"/>
    <property type="match status" value="1"/>
</dbReference>
<keyword evidence="3" id="KW-1185">Reference proteome</keyword>
<organism evidence="2 3">
    <name type="scientific">Paraburkholderia megapolitana</name>
    <dbReference type="NCBI Taxonomy" id="420953"/>
    <lineage>
        <taxon>Bacteria</taxon>
        <taxon>Pseudomonadati</taxon>
        <taxon>Pseudomonadota</taxon>
        <taxon>Betaproteobacteria</taxon>
        <taxon>Burkholderiales</taxon>
        <taxon>Burkholderiaceae</taxon>
        <taxon>Paraburkholderia</taxon>
    </lineage>
</organism>
<dbReference type="AlphaFoldDB" id="A0A1I3IVF9"/>
<keyword evidence="1" id="KW-0732">Signal</keyword>
<name>A0A1I3IVF9_9BURK</name>
<feature type="chain" id="PRO_5011606800" description="DUF4148 domain-containing protein" evidence="1">
    <location>
        <begin position="32"/>
        <end position="132"/>
    </location>
</feature>
<evidence type="ECO:0000313" key="2">
    <source>
        <dbReference type="EMBL" id="SFI51911.1"/>
    </source>
</evidence>
<dbReference type="OrthoDB" id="9021950at2"/>
<dbReference type="Proteomes" id="UP000199548">
    <property type="component" value="Unassembled WGS sequence"/>
</dbReference>